<reference evidence="2 3" key="1">
    <citation type="journal article" date="2018" name="Nat. Ecol. Evol.">
        <title>Pezizomycetes genomes reveal the molecular basis of ectomycorrhizal truffle lifestyle.</title>
        <authorList>
            <person name="Murat C."/>
            <person name="Payen T."/>
            <person name="Noel B."/>
            <person name="Kuo A."/>
            <person name="Morin E."/>
            <person name="Chen J."/>
            <person name="Kohler A."/>
            <person name="Krizsan K."/>
            <person name="Balestrini R."/>
            <person name="Da Silva C."/>
            <person name="Montanini B."/>
            <person name="Hainaut M."/>
            <person name="Levati E."/>
            <person name="Barry K.W."/>
            <person name="Belfiori B."/>
            <person name="Cichocki N."/>
            <person name="Clum A."/>
            <person name="Dockter R.B."/>
            <person name="Fauchery L."/>
            <person name="Guy J."/>
            <person name="Iotti M."/>
            <person name="Le Tacon F."/>
            <person name="Lindquist E.A."/>
            <person name="Lipzen A."/>
            <person name="Malagnac F."/>
            <person name="Mello A."/>
            <person name="Molinier V."/>
            <person name="Miyauchi S."/>
            <person name="Poulain J."/>
            <person name="Riccioni C."/>
            <person name="Rubini A."/>
            <person name="Sitrit Y."/>
            <person name="Splivallo R."/>
            <person name="Traeger S."/>
            <person name="Wang M."/>
            <person name="Zifcakova L."/>
            <person name="Wipf D."/>
            <person name="Zambonelli A."/>
            <person name="Paolocci F."/>
            <person name="Nowrousian M."/>
            <person name="Ottonello S."/>
            <person name="Baldrian P."/>
            <person name="Spatafora J.W."/>
            <person name="Henrissat B."/>
            <person name="Nagy L.G."/>
            <person name="Aury J.M."/>
            <person name="Wincker P."/>
            <person name="Grigoriev I.V."/>
            <person name="Bonfante P."/>
            <person name="Martin F.M."/>
        </authorList>
    </citation>
    <scope>NUCLEOTIDE SEQUENCE [LARGE SCALE GENOMIC DNA]</scope>
    <source>
        <strain evidence="2 3">ATCC MYA-4762</strain>
    </source>
</reference>
<name>A0A3N4L7D2_9PEZI</name>
<protein>
    <submittedName>
        <fullName evidence="2">Uncharacterized protein</fullName>
    </submittedName>
</protein>
<gene>
    <name evidence="2" type="ORF">L211DRAFT_689375</name>
</gene>
<keyword evidence="3" id="KW-1185">Reference proteome</keyword>
<evidence type="ECO:0000313" key="3">
    <source>
        <dbReference type="Proteomes" id="UP000267821"/>
    </source>
</evidence>
<feature type="region of interest" description="Disordered" evidence="1">
    <location>
        <begin position="220"/>
        <end position="261"/>
    </location>
</feature>
<dbReference type="Proteomes" id="UP000267821">
    <property type="component" value="Unassembled WGS sequence"/>
</dbReference>
<dbReference type="InParanoid" id="A0A3N4L7D2"/>
<feature type="region of interest" description="Disordered" evidence="1">
    <location>
        <begin position="1"/>
        <end position="21"/>
    </location>
</feature>
<proteinExistence type="predicted"/>
<organism evidence="2 3">
    <name type="scientific">Terfezia boudieri ATCC MYA-4762</name>
    <dbReference type="NCBI Taxonomy" id="1051890"/>
    <lineage>
        <taxon>Eukaryota</taxon>
        <taxon>Fungi</taxon>
        <taxon>Dikarya</taxon>
        <taxon>Ascomycota</taxon>
        <taxon>Pezizomycotina</taxon>
        <taxon>Pezizomycetes</taxon>
        <taxon>Pezizales</taxon>
        <taxon>Pezizaceae</taxon>
        <taxon>Terfezia</taxon>
    </lineage>
</organism>
<dbReference type="AlphaFoldDB" id="A0A3N4L7D2"/>
<sequence>MSEQHDPTLEEQQPQSPSKRKRIRYTSELKLKLIRLCIQNGDRYIKPVPQDDFWSYIRTQFLECNSGNGSTIRRKVADIVSERKAAIAIRRAQSGVVVAVAPPATDLEQAIDTWIEWMDRRAEEKQARNAQSPQIKQDKEKAVINHQNLSKSSSEKRTFQEVQATVDLADSDTVRDKRQKTGEAWASGKDMQENWDRLDRRKEEMLALLRDILNAISATSATPSANTPSTNPNIPATPTASTASTGTHSSEPSASASSTDRRLATLEAEISEMHATQLEILRILSEMRK</sequence>
<accession>A0A3N4L7D2</accession>
<feature type="compositionally biased region" description="Low complexity" evidence="1">
    <location>
        <begin position="220"/>
        <end position="258"/>
    </location>
</feature>
<evidence type="ECO:0000256" key="1">
    <source>
        <dbReference type="SAM" id="MobiDB-lite"/>
    </source>
</evidence>
<dbReference type="OrthoDB" id="5411643at2759"/>
<dbReference type="EMBL" id="ML121609">
    <property type="protein sequence ID" value="RPB18810.1"/>
    <property type="molecule type" value="Genomic_DNA"/>
</dbReference>
<evidence type="ECO:0000313" key="2">
    <source>
        <dbReference type="EMBL" id="RPB18810.1"/>
    </source>
</evidence>